<comment type="caution">
    <text evidence="2">The sequence shown here is derived from an EMBL/GenBank/DDBJ whole genome shotgun (WGS) entry which is preliminary data.</text>
</comment>
<dbReference type="InterPro" id="IPR012337">
    <property type="entry name" value="RNaseH-like_sf"/>
</dbReference>
<dbReference type="AlphaFoldDB" id="A0A6D2JDP4"/>
<dbReference type="GO" id="GO:0003676">
    <property type="term" value="F:nucleic acid binding"/>
    <property type="evidence" value="ECO:0007669"/>
    <property type="project" value="InterPro"/>
</dbReference>
<dbReference type="EMBL" id="CACVBM020001183">
    <property type="protein sequence ID" value="CAA7037823.1"/>
    <property type="molecule type" value="Genomic_DNA"/>
</dbReference>
<evidence type="ECO:0000259" key="1">
    <source>
        <dbReference type="PROSITE" id="PS50994"/>
    </source>
</evidence>
<dbReference type="PANTHER" id="PTHR42648">
    <property type="entry name" value="TRANSPOSASE, PUTATIVE-RELATED"/>
    <property type="match status" value="1"/>
</dbReference>
<dbReference type="SUPFAM" id="SSF53098">
    <property type="entry name" value="Ribonuclease H-like"/>
    <property type="match status" value="1"/>
</dbReference>
<dbReference type="PANTHER" id="PTHR42648:SF21">
    <property type="entry name" value="CYSTEINE-RICH RLK (RECEPTOR-LIKE PROTEIN KINASE) 8"/>
    <property type="match status" value="1"/>
</dbReference>
<reference evidence="2" key="1">
    <citation type="submission" date="2020-01" db="EMBL/GenBank/DDBJ databases">
        <authorList>
            <person name="Mishra B."/>
        </authorList>
    </citation>
    <scope>NUCLEOTIDE SEQUENCE [LARGE SCALE GENOMIC DNA]</scope>
</reference>
<dbReference type="InterPro" id="IPR039537">
    <property type="entry name" value="Retrotran_Ty1/copia-like"/>
</dbReference>
<dbReference type="InterPro" id="IPR001584">
    <property type="entry name" value="Integrase_cat-core"/>
</dbReference>
<accession>A0A6D2JDP4</accession>
<dbReference type="Gene3D" id="3.30.420.10">
    <property type="entry name" value="Ribonuclease H-like superfamily/Ribonuclease H"/>
    <property type="match status" value="1"/>
</dbReference>
<feature type="domain" description="Integrase catalytic" evidence="1">
    <location>
        <begin position="1"/>
        <end position="67"/>
    </location>
</feature>
<dbReference type="OrthoDB" id="1751476at2759"/>
<keyword evidence="3" id="KW-1185">Reference proteome</keyword>
<organism evidence="2 3">
    <name type="scientific">Microthlaspi erraticum</name>
    <dbReference type="NCBI Taxonomy" id="1685480"/>
    <lineage>
        <taxon>Eukaryota</taxon>
        <taxon>Viridiplantae</taxon>
        <taxon>Streptophyta</taxon>
        <taxon>Embryophyta</taxon>
        <taxon>Tracheophyta</taxon>
        <taxon>Spermatophyta</taxon>
        <taxon>Magnoliopsida</taxon>
        <taxon>eudicotyledons</taxon>
        <taxon>Gunneridae</taxon>
        <taxon>Pentapetalae</taxon>
        <taxon>rosids</taxon>
        <taxon>malvids</taxon>
        <taxon>Brassicales</taxon>
        <taxon>Brassicaceae</taxon>
        <taxon>Coluteocarpeae</taxon>
        <taxon>Microthlaspi</taxon>
    </lineage>
</organism>
<dbReference type="Proteomes" id="UP000467841">
    <property type="component" value="Unassembled WGS sequence"/>
</dbReference>
<dbReference type="InterPro" id="IPR036397">
    <property type="entry name" value="RNaseH_sf"/>
</dbReference>
<proteinExistence type="predicted"/>
<evidence type="ECO:0000313" key="2">
    <source>
        <dbReference type="EMBL" id="CAA7037823.1"/>
    </source>
</evidence>
<evidence type="ECO:0000313" key="3">
    <source>
        <dbReference type="Proteomes" id="UP000467841"/>
    </source>
</evidence>
<name>A0A6D2JDP4_9BRAS</name>
<protein>
    <recommendedName>
        <fullName evidence="1">Integrase catalytic domain-containing protein</fullName>
    </recommendedName>
</protein>
<sequence>MASFKIWALQVITEKGSLKRIRSDHGGEFQNEVMTKFCNEQGIAHQFSAPRTPQMNGVVERKNRTLQGNGESNDPWRKHSCESHEIHLEALEDADWIISMEEELEEFVRNDVWELCHYLMV</sequence>
<gene>
    <name evidence="2" type="ORF">MERR_LOCUS25058</name>
</gene>
<dbReference type="PROSITE" id="PS50994">
    <property type="entry name" value="INTEGRASE"/>
    <property type="match status" value="1"/>
</dbReference>
<dbReference type="GO" id="GO:0015074">
    <property type="term" value="P:DNA integration"/>
    <property type="evidence" value="ECO:0007669"/>
    <property type="project" value="InterPro"/>
</dbReference>